<evidence type="ECO:0000256" key="19">
    <source>
        <dbReference type="ARBA" id="ARBA00047899"/>
    </source>
</evidence>
<dbReference type="FunFam" id="1.10.510.10:FF:000358">
    <property type="entry name" value="Putative leucine-rich repeat receptor-like serine/threonine-protein kinase"/>
    <property type="match status" value="1"/>
</dbReference>
<keyword evidence="12 21" id="KW-0547">Nucleotide-binding</keyword>
<evidence type="ECO:0000256" key="3">
    <source>
        <dbReference type="ARBA" id="ARBA00012513"/>
    </source>
</evidence>
<evidence type="ECO:0000256" key="20">
    <source>
        <dbReference type="ARBA" id="ARBA00048679"/>
    </source>
</evidence>
<evidence type="ECO:0000256" key="17">
    <source>
        <dbReference type="ARBA" id="ARBA00023170"/>
    </source>
</evidence>
<dbReference type="Gene3D" id="3.30.200.20">
    <property type="entry name" value="Phosphorylase Kinase, domain 1"/>
    <property type="match status" value="1"/>
</dbReference>
<dbReference type="AlphaFoldDB" id="A0A5D2RTG1"/>
<evidence type="ECO:0000256" key="23">
    <source>
        <dbReference type="SAM" id="SignalP"/>
    </source>
</evidence>
<dbReference type="Gene3D" id="3.80.10.10">
    <property type="entry name" value="Ribonuclease Inhibitor"/>
    <property type="match status" value="3"/>
</dbReference>
<dbReference type="Gene3D" id="1.10.510.10">
    <property type="entry name" value="Transferase(Phosphotransferase) domain 1"/>
    <property type="match status" value="1"/>
</dbReference>
<reference evidence="25 26" key="1">
    <citation type="submission" date="2019-07" db="EMBL/GenBank/DDBJ databases">
        <title>WGS assembly of Gossypium tomentosum.</title>
        <authorList>
            <person name="Chen Z.J."/>
            <person name="Sreedasyam A."/>
            <person name="Ando A."/>
            <person name="Song Q."/>
            <person name="De L."/>
            <person name="Hulse-Kemp A."/>
            <person name="Ding M."/>
            <person name="Ye W."/>
            <person name="Kirkbride R."/>
            <person name="Jenkins J."/>
            <person name="Plott C."/>
            <person name="Lovell J."/>
            <person name="Lin Y.-M."/>
            <person name="Vaughn R."/>
            <person name="Liu B."/>
            <person name="Li W."/>
            <person name="Simpson S."/>
            <person name="Scheffler B."/>
            <person name="Saski C."/>
            <person name="Grover C."/>
            <person name="Hu G."/>
            <person name="Conover J."/>
            <person name="Carlson J."/>
            <person name="Shu S."/>
            <person name="Boston L."/>
            <person name="Williams M."/>
            <person name="Peterson D."/>
            <person name="Mcgee K."/>
            <person name="Jones D."/>
            <person name="Wendel J."/>
            <person name="Stelly D."/>
            <person name="Grimwood J."/>
            <person name="Schmutz J."/>
        </authorList>
    </citation>
    <scope>NUCLEOTIDE SEQUENCE [LARGE SCALE GENOMIC DNA]</scope>
    <source>
        <strain evidence="25">7179.01</strain>
    </source>
</reference>
<dbReference type="EMBL" id="CM017610">
    <property type="protein sequence ID" value="TYI43065.1"/>
    <property type="molecule type" value="Genomic_DNA"/>
</dbReference>
<keyword evidence="14 21" id="KW-0067">ATP-binding</keyword>
<feature type="chain" id="PRO_5022853579" description="non-specific serine/threonine protein kinase" evidence="23">
    <location>
        <begin position="21"/>
        <end position="930"/>
    </location>
</feature>
<protein>
    <recommendedName>
        <fullName evidence="3">non-specific serine/threonine protein kinase</fullName>
        <ecNumber evidence="3">2.7.11.1</ecNumber>
    </recommendedName>
</protein>
<dbReference type="SUPFAM" id="SSF56112">
    <property type="entry name" value="Protein kinase-like (PK-like)"/>
    <property type="match status" value="1"/>
</dbReference>
<dbReference type="InterPro" id="IPR008271">
    <property type="entry name" value="Ser/Thr_kinase_AS"/>
</dbReference>
<name>A0A5D2RTG1_GOSTO</name>
<keyword evidence="9 22" id="KW-0812">Transmembrane</keyword>
<comment type="catalytic activity">
    <reaction evidence="19">
        <text>L-threonyl-[protein] + ATP = O-phospho-L-threonyl-[protein] + ADP + H(+)</text>
        <dbReference type="Rhea" id="RHEA:46608"/>
        <dbReference type="Rhea" id="RHEA-COMP:11060"/>
        <dbReference type="Rhea" id="RHEA-COMP:11605"/>
        <dbReference type="ChEBI" id="CHEBI:15378"/>
        <dbReference type="ChEBI" id="CHEBI:30013"/>
        <dbReference type="ChEBI" id="CHEBI:30616"/>
        <dbReference type="ChEBI" id="CHEBI:61977"/>
        <dbReference type="ChEBI" id="CHEBI:456216"/>
        <dbReference type="EC" id="2.7.11.1"/>
    </reaction>
</comment>
<comment type="subcellular location">
    <subcellularLocation>
        <location evidence="1">Cell membrane</location>
        <topology evidence="1">Single-pass type I membrane protein</topology>
    </subcellularLocation>
</comment>
<dbReference type="InterPro" id="IPR017441">
    <property type="entry name" value="Protein_kinase_ATP_BS"/>
</dbReference>
<feature type="transmembrane region" description="Helical" evidence="22">
    <location>
        <begin position="563"/>
        <end position="583"/>
    </location>
</feature>
<keyword evidence="8" id="KW-0808">Transferase</keyword>
<evidence type="ECO:0000256" key="13">
    <source>
        <dbReference type="ARBA" id="ARBA00022777"/>
    </source>
</evidence>
<dbReference type="SUPFAM" id="SSF52058">
    <property type="entry name" value="L domain-like"/>
    <property type="match status" value="2"/>
</dbReference>
<evidence type="ECO:0000256" key="18">
    <source>
        <dbReference type="ARBA" id="ARBA00023180"/>
    </source>
</evidence>
<keyword evidence="17" id="KW-0675">Receptor</keyword>
<gene>
    <name evidence="25" type="ORF">ES332_A01G142700v1</name>
</gene>
<evidence type="ECO:0000313" key="26">
    <source>
        <dbReference type="Proteomes" id="UP000322667"/>
    </source>
</evidence>
<keyword evidence="6" id="KW-0597">Phosphoprotein</keyword>
<comment type="similarity">
    <text evidence="2">Belongs to the RLP family.</text>
</comment>
<dbReference type="SMART" id="SM00369">
    <property type="entry name" value="LRR_TYP"/>
    <property type="match status" value="10"/>
</dbReference>
<dbReference type="InterPro" id="IPR051716">
    <property type="entry name" value="Plant_RL_S/T_kinase"/>
</dbReference>
<evidence type="ECO:0000256" key="1">
    <source>
        <dbReference type="ARBA" id="ARBA00004251"/>
    </source>
</evidence>
<dbReference type="GO" id="GO:0051606">
    <property type="term" value="P:detection of stimulus"/>
    <property type="evidence" value="ECO:0007669"/>
    <property type="project" value="UniProtKB-ARBA"/>
</dbReference>
<evidence type="ECO:0000256" key="7">
    <source>
        <dbReference type="ARBA" id="ARBA00022614"/>
    </source>
</evidence>
<dbReference type="FunFam" id="3.80.10.10:FF:000317">
    <property type="entry name" value="Inactive leucine-rich repeat receptor-like protein kinase"/>
    <property type="match status" value="1"/>
</dbReference>
<dbReference type="InterPro" id="IPR003591">
    <property type="entry name" value="Leu-rich_rpt_typical-subtyp"/>
</dbReference>
<dbReference type="Pfam" id="PF00560">
    <property type="entry name" value="LRR_1"/>
    <property type="match status" value="3"/>
</dbReference>
<feature type="domain" description="Protein kinase" evidence="24">
    <location>
        <begin position="618"/>
        <end position="915"/>
    </location>
</feature>
<evidence type="ECO:0000256" key="2">
    <source>
        <dbReference type="ARBA" id="ARBA00009592"/>
    </source>
</evidence>
<dbReference type="CDD" id="cd14066">
    <property type="entry name" value="STKc_IRAK"/>
    <property type="match status" value="1"/>
</dbReference>
<evidence type="ECO:0000256" key="9">
    <source>
        <dbReference type="ARBA" id="ARBA00022692"/>
    </source>
</evidence>
<keyword evidence="26" id="KW-1185">Reference proteome</keyword>
<dbReference type="PROSITE" id="PS00107">
    <property type="entry name" value="PROTEIN_KINASE_ATP"/>
    <property type="match status" value="1"/>
</dbReference>
<dbReference type="PROSITE" id="PS50011">
    <property type="entry name" value="PROTEIN_KINASE_DOM"/>
    <property type="match status" value="1"/>
</dbReference>
<keyword evidence="11" id="KW-0677">Repeat</keyword>
<evidence type="ECO:0000256" key="22">
    <source>
        <dbReference type="SAM" id="Phobius"/>
    </source>
</evidence>
<dbReference type="InterPro" id="IPR011009">
    <property type="entry name" value="Kinase-like_dom_sf"/>
</dbReference>
<dbReference type="PANTHER" id="PTHR48053:SF136">
    <property type="entry name" value="PROTEIN KINASE, PLANT-TYPE, PUTATIVE-RELATED"/>
    <property type="match status" value="1"/>
</dbReference>
<dbReference type="FunFam" id="3.80.10.10:FF:000275">
    <property type="entry name" value="Leucine-rich repeat receptor-like protein kinase"/>
    <property type="match status" value="1"/>
</dbReference>
<keyword evidence="18" id="KW-0325">Glycoprotein</keyword>
<dbReference type="FunFam" id="3.80.10.10:FF:000470">
    <property type="entry name" value="LRR receptor-like serine/threonine-protein kinase RPK2"/>
    <property type="match status" value="1"/>
</dbReference>
<sequence>MPSSSSQQLAFLLFILYVKCLFLSIESNTSLDPNSSPCNWTGVVCNKHNTRVVELNLSGFHLEGFISPHVGNLSFLRSLQLQDNQLSGELPDQMWNLFRLRDLNMSQNSLYGVIPSNISKLTELRSLDLMTNKITGAVPEDLDQLIQLQVLNLGRNLFTGTIPASIANISSLQTLNLGTNNLTGAIPTELSHLRNLKELDLTINHLTGTVPSTIYNMSSLVVLALASNHLRGRLPYDVGVTLPNLLIVTTGDDILEFIITSLTNSSRLKFLALDGNLLEGEIPESVGNLSEVLSKLYMGGNRISGNIPPSIAQLSGLTLLNLSYNSISGEIPPEMGKLVELQMLGLAGNQISSRIPTGLGDLRKLNQIDLSGNQLVGQIPSSFQNFQKLLSMDLSNNRLNGSIPKEILNIPSLSTVLNFSRNSLNGPLPEEIGLLESVVAIDLSMNHLSGNIPSSIEGCKSLEKLFMAENMLSGPIPGTIGELKGLETLDLSSNQLSGSIPTDLQKLQVLESLNLSFNDLEGSLPSGGIFKNLSSVHLEGNRKLCLPLACKNTRGRHGRLVKIYVSIVVITTFALCFIMASLFHIKRGKPKATGTSEQLKEQHQMISYHEIRRATENFNPGNLIGKGSFGSVYKGYLNGVHVAIKVLDVARIGSWKSFRAECEALRNVRHRNLVKLITSCSSVDIKNVEFLALVYEFLANGSVQDWLKGNKRNADGDGLNVVERLNVAIDVASALDYLHHDCEVPVVHCDLKPSNILLDQDMTAKVGDFGLARLLMEKSNSQPSISSTNVLKGSIGYIPPEYGFGKKPSTAGDVYSYGVMLLELFTGKSPTHESFVGELNLIKWTQSAFPSEVQQILDPELLLLLQNLQYDSQPINPETHHDCLTTIIGVGLSCTSVSPDGRITMRDALRKLKMVKSTLTNPSPPAKNRA</sequence>
<evidence type="ECO:0000259" key="24">
    <source>
        <dbReference type="PROSITE" id="PS50011"/>
    </source>
</evidence>
<evidence type="ECO:0000256" key="5">
    <source>
        <dbReference type="ARBA" id="ARBA00022527"/>
    </source>
</evidence>
<keyword evidence="10 23" id="KW-0732">Signal</keyword>
<evidence type="ECO:0000256" key="21">
    <source>
        <dbReference type="PROSITE-ProRule" id="PRU10141"/>
    </source>
</evidence>
<dbReference type="PROSITE" id="PS51450">
    <property type="entry name" value="LRR"/>
    <property type="match status" value="1"/>
</dbReference>
<dbReference type="PANTHER" id="PTHR48053">
    <property type="entry name" value="LEUCINE RICH REPEAT FAMILY PROTEIN, EXPRESSED"/>
    <property type="match status" value="1"/>
</dbReference>
<dbReference type="Pfam" id="PF13855">
    <property type="entry name" value="LRR_8"/>
    <property type="match status" value="2"/>
</dbReference>
<keyword evidence="7" id="KW-0433">Leucine-rich repeat</keyword>
<dbReference type="InterPro" id="IPR000719">
    <property type="entry name" value="Prot_kinase_dom"/>
</dbReference>
<dbReference type="InterPro" id="IPR032675">
    <property type="entry name" value="LRR_dom_sf"/>
</dbReference>
<dbReference type="PRINTS" id="PR00019">
    <property type="entry name" value="LEURICHRPT"/>
</dbReference>
<evidence type="ECO:0000256" key="10">
    <source>
        <dbReference type="ARBA" id="ARBA00022729"/>
    </source>
</evidence>
<evidence type="ECO:0000256" key="12">
    <source>
        <dbReference type="ARBA" id="ARBA00022741"/>
    </source>
</evidence>
<evidence type="ECO:0000256" key="15">
    <source>
        <dbReference type="ARBA" id="ARBA00022989"/>
    </source>
</evidence>
<evidence type="ECO:0000256" key="4">
    <source>
        <dbReference type="ARBA" id="ARBA00022475"/>
    </source>
</evidence>
<dbReference type="InterPro" id="IPR055414">
    <property type="entry name" value="LRR_R13L4/SHOC2-like"/>
</dbReference>
<feature type="binding site" evidence="21">
    <location>
        <position position="645"/>
    </location>
    <ligand>
        <name>ATP</name>
        <dbReference type="ChEBI" id="CHEBI:30616"/>
    </ligand>
</feature>
<dbReference type="Pfam" id="PF23598">
    <property type="entry name" value="LRR_14"/>
    <property type="match status" value="1"/>
</dbReference>
<dbReference type="GO" id="GO:0005886">
    <property type="term" value="C:plasma membrane"/>
    <property type="evidence" value="ECO:0007669"/>
    <property type="project" value="UniProtKB-SubCell"/>
</dbReference>
<dbReference type="FunFam" id="3.30.200.20:FF:000432">
    <property type="entry name" value="LRR receptor-like serine/threonine-protein kinase EFR"/>
    <property type="match status" value="1"/>
</dbReference>
<evidence type="ECO:0000256" key="11">
    <source>
        <dbReference type="ARBA" id="ARBA00022737"/>
    </source>
</evidence>
<dbReference type="PROSITE" id="PS00108">
    <property type="entry name" value="PROTEIN_KINASE_ST"/>
    <property type="match status" value="1"/>
</dbReference>
<evidence type="ECO:0000313" key="25">
    <source>
        <dbReference type="EMBL" id="TYI43065.1"/>
    </source>
</evidence>
<dbReference type="EC" id="2.7.11.1" evidence="3"/>
<accession>A0A5D2RTG1</accession>
<keyword evidence="4" id="KW-1003">Cell membrane</keyword>
<dbReference type="InterPro" id="IPR001611">
    <property type="entry name" value="Leu-rich_rpt"/>
</dbReference>
<evidence type="ECO:0000256" key="8">
    <source>
        <dbReference type="ARBA" id="ARBA00022679"/>
    </source>
</evidence>
<keyword evidence="13" id="KW-0418">Kinase</keyword>
<keyword evidence="16 22" id="KW-0472">Membrane</keyword>
<evidence type="ECO:0000256" key="14">
    <source>
        <dbReference type="ARBA" id="ARBA00022840"/>
    </source>
</evidence>
<dbReference type="GO" id="GO:0004674">
    <property type="term" value="F:protein serine/threonine kinase activity"/>
    <property type="evidence" value="ECO:0007669"/>
    <property type="project" value="UniProtKB-KW"/>
</dbReference>
<dbReference type="Proteomes" id="UP000322667">
    <property type="component" value="Chromosome A01"/>
</dbReference>
<organism evidence="25 26">
    <name type="scientific">Gossypium tomentosum</name>
    <name type="common">Hawaiian cotton</name>
    <name type="synonym">Gossypium sandvicense</name>
    <dbReference type="NCBI Taxonomy" id="34277"/>
    <lineage>
        <taxon>Eukaryota</taxon>
        <taxon>Viridiplantae</taxon>
        <taxon>Streptophyta</taxon>
        <taxon>Embryophyta</taxon>
        <taxon>Tracheophyta</taxon>
        <taxon>Spermatophyta</taxon>
        <taxon>Magnoliopsida</taxon>
        <taxon>eudicotyledons</taxon>
        <taxon>Gunneridae</taxon>
        <taxon>Pentapetalae</taxon>
        <taxon>rosids</taxon>
        <taxon>malvids</taxon>
        <taxon>Malvales</taxon>
        <taxon>Malvaceae</taxon>
        <taxon>Malvoideae</taxon>
        <taxon>Gossypium</taxon>
    </lineage>
</organism>
<dbReference type="SMART" id="SM00220">
    <property type="entry name" value="S_TKc"/>
    <property type="match status" value="1"/>
</dbReference>
<evidence type="ECO:0000256" key="16">
    <source>
        <dbReference type="ARBA" id="ARBA00023136"/>
    </source>
</evidence>
<dbReference type="Pfam" id="PF00069">
    <property type="entry name" value="Pkinase"/>
    <property type="match status" value="1"/>
</dbReference>
<keyword evidence="15 22" id="KW-1133">Transmembrane helix</keyword>
<comment type="catalytic activity">
    <reaction evidence="20">
        <text>L-seryl-[protein] + ATP = O-phospho-L-seryl-[protein] + ADP + H(+)</text>
        <dbReference type="Rhea" id="RHEA:17989"/>
        <dbReference type="Rhea" id="RHEA-COMP:9863"/>
        <dbReference type="Rhea" id="RHEA-COMP:11604"/>
        <dbReference type="ChEBI" id="CHEBI:15378"/>
        <dbReference type="ChEBI" id="CHEBI:29999"/>
        <dbReference type="ChEBI" id="CHEBI:30616"/>
        <dbReference type="ChEBI" id="CHEBI:83421"/>
        <dbReference type="ChEBI" id="CHEBI:456216"/>
        <dbReference type="EC" id="2.7.11.1"/>
    </reaction>
</comment>
<evidence type="ECO:0000256" key="6">
    <source>
        <dbReference type="ARBA" id="ARBA00022553"/>
    </source>
</evidence>
<keyword evidence="5" id="KW-0723">Serine/threonine-protein kinase</keyword>
<feature type="signal peptide" evidence="23">
    <location>
        <begin position="1"/>
        <end position="20"/>
    </location>
</feature>
<dbReference type="GO" id="GO:0005524">
    <property type="term" value="F:ATP binding"/>
    <property type="evidence" value="ECO:0007669"/>
    <property type="project" value="UniProtKB-UniRule"/>
</dbReference>
<proteinExistence type="inferred from homology"/>